<keyword evidence="1" id="KW-0175">Coiled coil</keyword>
<evidence type="ECO:0000313" key="4">
    <source>
        <dbReference type="Ensembl" id="ENSSAUP00010033120.1"/>
    </source>
</evidence>
<dbReference type="GeneID" id="115568136"/>
<reference evidence="4" key="2">
    <citation type="submission" date="2025-08" db="UniProtKB">
        <authorList>
            <consortium name="Ensembl"/>
        </authorList>
    </citation>
    <scope>IDENTIFICATION</scope>
</reference>
<reference evidence="4" key="1">
    <citation type="submission" date="2021-04" db="EMBL/GenBank/DDBJ databases">
        <authorList>
            <consortium name="Wellcome Sanger Institute Data Sharing"/>
        </authorList>
    </citation>
    <scope>NUCLEOTIDE SEQUENCE [LARGE SCALE GENOMIC DNA]</scope>
</reference>
<dbReference type="OrthoDB" id="8859298at2759"/>
<gene>
    <name evidence="4" type="primary">LOC115568136</name>
</gene>
<dbReference type="Pfam" id="PF16064">
    <property type="entry name" value="DUF4806"/>
    <property type="match status" value="1"/>
</dbReference>
<dbReference type="Proteomes" id="UP000472265">
    <property type="component" value="Chromosome 17"/>
</dbReference>
<evidence type="ECO:0000256" key="1">
    <source>
        <dbReference type="SAM" id="Coils"/>
    </source>
</evidence>
<feature type="region of interest" description="Disordered" evidence="2">
    <location>
        <begin position="193"/>
        <end position="259"/>
    </location>
</feature>
<dbReference type="PANTHER" id="PTHR34153:SF2">
    <property type="entry name" value="SI:CH211-262H13.3-RELATED"/>
    <property type="match status" value="1"/>
</dbReference>
<feature type="compositionally biased region" description="Polar residues" evidence="2">
    <location>
        <begin position="284"/>
        <end position="309"/>
    </location>
</feature>
<organism evidence="4 5">
    <name type="scientific">Sparus aurata</name>
    <name type="common">Gilthead sea bream</name>
    <dbReference type="NCBI Taxonomy" id="8175"/>
    <lineage>
        <taxon>Eukaryota</taxon>
        <taxon>Metazoa</taxon>
        <taxon>Chordata</taxon>
        <taxon>Craniata</taxon>
        <taxon>Vertebrata</taxon>
        <taxon>Euteleostomi</taxon>
        <taxon>Actinopterygii</taxon>
        <taxon>Neopterygii</taxon>
        <taxon>Teleostei</taxon>
        <taxon>Neoteleostei</taxon>
        <taxon>Acanthomorphata</taxon>
        <taxon>Eupercaria</taxon>
        <taxon>Spariformes</taxon>
        <taxon>Sparidae</taxon>
        <taxon>Sparus</taxon>
    </lineage>
</organism>
<feature type="region of interest" description="Disordered" evidence="2">
    <location>
        <begin position="278"/>
        <end position="309"/>
    </location>
</feature>
<dbReference type="Ensembl" id="ENSSAUT00010034891.1">
    <property type="protein sequence ID" value="ENSSAUP00010033120.1"/>
    <property type="gene ID" value="ENSSAUG00010014048.1"/>
</dbReference>
<sequence>MSHSHSYNSSGSPQRLHTEDETLAIEHAIRAAVNTVMDVIYSACNRRVQEYQRMVADRDAEIRRLECKLEKSESELKGLRLEVGGGQPAEGELTCLATSLHERERSSGEAVKSSSNEHCAVGAEPPTQISPKCHDTTEAFPHQHAQSEKQSWEGEGAAGAFGCLTALVKEEPSDLETVIKWEVCEGILLDQPQGQRGAEYQHKEKPARKDTQAEREAKPVDPQMSKLMATEHEDERADHLKRKGREKNGCHLPESEEEEALVKRACVSRPFAPKITAPKDSLAVTGSPQPQRQSLNGSPSSSLNAQEPQACQHQTYITMSAPQPTCDPILLEVLVSLETIKQQNTTVLQILQSGNSSGVPLYEPPDVGSLPLPLQSVQDLRSLEQRLCTEPELKKKMISYLGLSGGMTTKESVWRIMAKLFTNTLATNINWRGRNNKQKIENLTIKKVILNAVRQNSFCKDAMDEEIERYMKRWLQLAGDRDGGRKRREKCKEAHSMQDYCVDDMFTHVME</sequence>
<dbReference type="AlphaFoldDB" id="A0A671W2P5"/>
<feature type="domain" description="DUF4806" evidence="3">
    <location>
        <begin position="371"/>
        <end position="450"/>
    </location>
</feature>
<dbReference type="InterPro" id="IPR032071">
    <property type="entry name" value="DUF4806"/>
</dbReference>
<feature type="region of interest" description="Disordered" evidence="2">
    <location>
        <begin position="108"/>
        <end position="153"/>
    </location>
</feature>
<dbReference type="RefSeq" id="XP_030251100.1">
    <property type="nucleotide sequence ID" value="XM_030395240.1"/>
</dbReference>
<protein>
    <submittedName>
        <fullName evidence="4">Uncharacterized LOC115568136</fullName>
    </submittedName>
</protein>
<evidence type="ECO:0000313" key="5">
    <source>
        <dbReference type="Proteomes" id="UP000472265"/>
    </source>
</evidence>
<evidence type="ECO:0000256" key="2">
    <source>
        <dbReference type="SAM" id="MobiDB-lite"/>
    </source>
</evidence>
<dbReference type="PANTHER" id="PTHR34153">
    <property type="entry name" value="SI:CH211-262H13.3-RELATED-RELATED"/>
    <property type="match status" value="1"/>
</dbReference>
<dbReference type="GeneTree" id="ENSGT01120000272860"/>
<dbReference type="InParanoid" id="A0A671W2P5"/>
<dbReference type="OMA" id="KWEVCEG"/>
<feature type="compositionally biased region" description="Basic and acidic residues" evidence="2">
    <location>
        <begin position="199"/>
        <end position="219"/>
    </location>
</feature>
<evidence type="ECO:0000259" key="3">
    <source>
        <dbReference type="Pfam" id="PF16064"/>
    </source>
</evidence>
<proteinExistence type="predicted"/>
<feature type="compositionally biased region" description="Basic and acidic residues" evidence="2">
    <location>
        <begin position="229"/>
        <end position="238"/>
    </location>
</feature>
<feature type="coiled-coil region" evidence="1">
    <location>
        <begin position="48"/>
        <end position="82"/>
    </location>
</feature>
<reference evidence="4" key="3">
    <citation type="submission" date="2025-09" db="UniProtKB">
        <authorList>
            <consortium name="Ensembl"/>
        </authorList>
    </citation>
    <scope>IDENTIFICATION</scope>
</reference>
<name>A0A671W2P5_SPAAU</name>
<accession>A0A671W2P5</accession>
<keyword evidence="5" id="KW-1185">Reference proteome</keyword>